<dbReference type="InterPro" id="IPR046866">
    <property type="entry name" value="FapA_N"/>
</dbReference>
<reference evidence="2 3" key="1">
    <citation type="submission" date="2016-11" db="EMBL/GenBank/DDBJ databases">
        <authorList>
            <person name="Jaros S."/>
            <person name="Januszkiewicz K."/>
            <person name="Wedrychowicz H."/>
        </authorList>
    </citation>
    <scope>NUCLEOTIDE SEQUENCE [LARGE SCALE GENOMIC DNA]</scope>
    <source>
        <strain evidence="2 3">DSM 5091</strain>
    </source>
</reference>
<evidence type="ECO:0000259" key="1">
    <source>
        <dbReference type="Pfam" id="PF20250"/>
    </source>
</evidence>
<name>A0A1M6NRX7_MALRU</name>
<dbReference type="Pfam" id="PF20250">
    <property type="entry name" value="FapA_N"/>
    <property type="match status" value="1"/>
</dbReference>
<accession>A0A1M6NRX7</accession>
<sequence length="507" mass="54760">MASQSEKNVEIGTKVISEINDDAYDLRVESHRSQLECRLSITVKDTENSIAPAELINLLKMLDISESVDLEQLAIFCTEAANGSDPQSFLIATGTEPTVGKDGYFELFVDTGEDEIELQEDESGRVDFKNIQTFTNVEPDQLLGTIYPPEPGTPGKTITGLAIPAVEGRPAKLRAGDGVELRNGGTEVYATKQGRVSMEREILSVVEEFVVSGDVDLKIGHINFNGFVDIKGDVLDDFNIKSTKGINVNGSVGACILESDGPITVGSMAGLGLGKIIAKGDVKARYINQVTIECWGNVFIENEVRNSTVKATGVVSVAKGLITGGRTVALEGVEAKLFGSKSGIKTQITSGVFFPEEDRLGFLRTRLKSIAYQLKKIETSLPALQRKPLDQMRPALREAIELRMKILGDRQVGITSEQEELSKELAAFQSDDHPTANAKINALTSIKEGVVISLGETNFEVKQEINGPVSIIENSQAEGIRQLTMSPLKISAENLEDDALQDAANGS</sequence>
<evidence type="ECO:0000313" key="3">
    <source>
        <dbReference type="Proteomes" id="UP000184171"/>
    </source>
</evidence>
<dbReference type="InterPro" id="IPR005646">
    <property type="entry name" value="FapA"/>
</dbReference>
<dbReference type="RefSeq" id="WP_072910185.1">
    <property type="nucleotide sequence ID" value="NZ_FQZT01000032.1"/>
</dbReference>
<dbReference type="Pfam" id="PF03961">
    <property type="entry name" value="FapA"/>
    <property type="match status" value="1"/>
</dbReference>
<dbReference type="STRING" id="1122189.SAMN02745165_03689"/>
<feature type="domain" description="Flagellar Assembly Protein A N-terminal region" evidence="1">
    <location>
        <begin position="28"/>
        <end position="199"/>
    </location>
</feature>
<dbReference type="EMBL" id="FQZT01000032">
    <property type="protein sequence ID" value="SHJ98453.1"/>
    <property type="molecule type" value="Genomic_DNA"/>
</dbReference>
<dbReference type="InterPro" id="IPR046865">
    <property type="entry name" value="FapA_b_solenoid"/>
</dbReference>
<dbReference type="OrthoDB" id="9760122at2"/>
<proteinExistence type="predicted"/>
<dbReference type="PANTHER" id="PTHR38032:SF1">
    <property type="entry name" value="RNA-BINDING PROTEIN KHPB N-TERMINAL DOMAIN-CONTAINING PROTEIN"/>
    <property type="match status" value="1"/>
</dbReference>
<evidence type="ECO:0000313" key="2">
    <source>
        <dbReference type="EMBL" id="SHJ98453.1"/>
    </source>
</evidence>
<gene>
    <name evidence="2" type="ORF">SAMN02745165_03689</name>
</gene>
<protein>
    <recommendedName>
        <fullName evidence="1">Flagellar Assembly Protein A N-terminal region domain-containing protein</fullName>
    </recommendedName>
</protein>
<organism evidence="2 3">
    <name type="scientific">Malonomonas rubra DSM 5091</name>
    <dbReference type="NCBI Taxonomy" id="1122189"/>
    <lineage>
        <taxon>Bacteria</taxon>
        <taxon>Pseudomonadati</taxon>
        <taxon>Thermodesulfobacteriota</taxon>
        <taxon>Desulfuromonadia</taxon>
        <taxon>Desulfuromonadales</taxon>
        <taxon>Geopsychrobacteraceae</taxon>
        <taxon>Malonomonas</taxon>
    </lineage>
</organism>
<dbReference type="Proteomes" id="UP000184171">
    <property type="component" value="Unassembled WGS sequence"/>
</dbReference>
<dbReference type="PANTHER" id="PTHR38032">
    <property type="entry name" value="POLYMERASE-RELATED"/>
    <property type="match status" value="1"/>
</dbReference>
<keyword evidence="3" id="KW-1185">Reference proteome</keyword>
<dbReference type="AlphaFoldDB" id="A0A1M6NRX7"/>